<organism evidence="1 2">
    <name type="scientific">Nemania bipapillata</name>
    <dbReference type="NCBI Taxonomy" id="110536"/>
    <lineage>
        <taxon>Eukaryota</taxon>
        <taxon>Fungi</taxon>
        <taxon>Dikarya</taxon>
        <taxon>Ascomycota</taxon>
        <taxon>Pezizomycotina</taxon>
        <taxon>Sordariomycetes</taxon>
        <taxon>Xylariomycetidae</taxon>
        <taxon>Xylariales</taxon>
        <taxon>Xylariaceae</taxon>
        <taxon>Nemania</taxon>
    </lineage>
</organism>
<evidence type="ECO:0000313" key="1">
    <source>
        <dbReference type="EMBL" id="KAJ8121258.1"/>
    </source>
</evidence>
<name>A0ACC2J249_9PEZI</name>
<proteinExistence type="predicted"/>
<dbReference type="EMBL" id="JAPESX010000447">
    <property type="protein sequence ID" value="KAJ8121258.1"/>
    <property type="molecule type" value="Genomic_DNA"/>
</dbReference>
<gene>
    <name evidence="1" type="ORF">ONZ43_g2247</name>
</gene>
<keyword evidence="2" id="KW-1185">Reference proteome</keyword>
<evidence type="ECO:0000313" key="2">
    <source>
        <dbReference type="Proteomes" id="UP001153334"/>
    </source>
</evidence>
<reference evidence="1" key="1">
    <citation type="submission" date="2022-11" db="EMBL/GenBank/DDBJ databases">
        <title>Genome Sequence of Nemania bipapillata.</title>
        <authorList>
            <person name="Buettner E."/>
        </authorList>
    </citation>
    <scope>NUCLEOTIDE SEQUENCE</scope>
    <source>
        <strain evidence="1">CP14</strain>
    </source>
</reference>
<protein>
    <submittedName>
        <fullName evidence="1">Uncharacterized protein</fullName>
    </submittedName>
</protein>
<sequence length="471" mass="52035">MAKALSAKQLSNERTLKILAAVISVVLTVLIINHWIQILFICPSIAIYTFISLYKEFPALKNTPLAVLIGYPHNHLNYFHRVAGYVTIGLMLLHTALYPPYYVDVKLKPETLIETDNVMGIVSGSAMFLILLSVFFLKRTRYEVFYVAHLVLFIVSLVTLALHRPEWIRRTPVIALFAGALWFSDRMIRGARLLCHLLNNEAKLIALSGTDGWVRAFETHPFTIVSNGPGGLELVSQAEDGFTRSLHEMAQAGMSGIRAAADGPYGSAPDLTDYNKIILVAGGSGATFTFGLALNALESARVSAEEEQQEQEISMIWATRRIEHTQWFDDHANTLVSSSNPRFNLTYFITGDPSNAAKMNINSSEDSVPLEPREEFVGSELVLPCKEKDSVKMTTTAASDTTRGSSPALKHQKLNLEEIIMDAIQSVGKDQRVLVACCGPDRMSKDVRNAVAQCLTAEGPSITLHCESFSW</sequence>
<comment type="caution">
    <text evidence="1">The sequence shown here is derived from an EMBL/GenBank/DDBJ whole genome shotgun (WGS) entry which is preliminary data.</text>
</comment>
<accession>A0ACC2J249</accession>
<dbReference type="Proteomes" id="UP001153334">
    <property type="component" value="Unassembled WGS sequence"/>
</dbReference>